<dbReference type="Proteomes" id="UP000242188">
    <property type="component" value="Unassembled WGS sequence"/>
</dbReference>
<protein>
    <submittedName>
        <fullName evidence="1">Uncharacterized protein</fullName>
    </submittedName>
</protein>
<gene>
    <name evidence="1" type="ORF">KP79_PYT07449</name>
</gene>
<dbReference type="OrthoDB" id="10017781at2759"/>
<evidence type="ECO:0000313" key="1">
    <source>
        <dbReference type="EMBL" id="OWF50925.1"/>
    </source>
</evidence>
<organism evidence="1 2">
    <name type="scientific">Mizuhopecten yessoensis</name>
    <name type="common">Japanese scallop</name>
    <name type="synonym">Patinopecten yessoensis</name>
    <dbReference type="NCBI Taxonomy" id="6573"/>
    <lineage>
        <taxon>Eukaryota</taxon>
        <taxon>Metazoa</taxon>
        <taxon>Spiralia</taxon>
        <taxon>Lophotrochozoa</taxon>
        <taxon>Mollusca</taxon>
        <taxon>Bivalvia</taxon>
        <taxon>Autobranchia</taxon>
        <taxon>Pteriomorphia</taxon>
        <taxon>Pectinida</taxon>
        <taxon>Pectinoidea</taxon>
        <taxon>Pectinidae</taxon>
        <taxon>Mizuhopecten</taxon>
    </lineage>
</organism>
<name>A0A210QQB3_MIZYE</name>
<comment type="caution">
    <text evidence="1">The sequence shown here is derived from an EMBL/GenBank/DDBJ whole genome shotgun (WGS) entry which is preliminary data.</text>
</comment>
<sequence length="74" mass="8731">MSDLHEKEAIRLCRSTTTIETIVDLTRHASPQVRQAALKEMCPCRVKKDHDEFWKRVLEMIDDEATNVRFQVFI</sequence>
<evidence type="ECO:0000313" key="2">
    <source>
        <dbReference type="Proteomes" id="UP000242188"/>
    </source>
</evidence>
<proteinExistence type="predicted"/>
<keyword evidence="2" id="KW-1185">Reference proteome</keyword>
<dbReference type="EMBL" id="NEDP02002412">
    <property type="protein sequence ID" value="OWF50925.1"/>
    <property type="molecule type" value="Genomic_DNA"/>
</dbReference>
<accession>A0A210QQB3</accession>
<dbReference type="AlphaFoldDB" id="A0A210QQB3"/>
<reference evidence="1 2" key="1">
    <citation type="journal article" date="2017" name="Nat. Ecol. Evol.">
        <title>Scallop genome provides insights into evolution of bilaterian karyotype and development.</title>
        <authorList>
            <person name="Wang S."/>
            <person name="Zhang J."/>
            <person name="Jiao W."/>
            <person name="Li J."/>
            <person name="Xun X."/>
            <person name="Sun Y."/>
            <person name="Guo X."/>
            <person name="Huan P."/>
            <person name="Dong B."/>
            <person name="Zhang L."/>
            <person name="Hu X."/>
            <person name="Sun X."/>
            <person name="Wang J."/>
            <person name="Zhao C."/>
            <person name="Wang Y."/>
            <person name="Wang D."/>
            <person name="Huang X."/>
            <person name="Wang R."/>
            <person name="Lv J."/>
            <person name="Li Y."/>
            <person name="Zhang Z."/>
            <person name="Liu B."/>
            <person name="Lu W."/>
            <person name="Hui Y."/>
            <person name="Liang J."/>
            <person name="Zhou Z."/>
            <person name="Hou R."/>
            <person name="Li X."/>
            <person name="Liu Y."/>
            <person name="Li H."/>
            <person name="Ning X."/>
            <person name="Lin Y."/>
            <person name="Zhao L."/>
            <person name="Xing Q."/>
            <person name="Dou J."/>
            <person name="Li Y."/>
            <person name="Mao J."/>
            <person name="Guo H."/>
            <person name="Dou H."/>
            <person name="Li T."/>
            <person name="Mu C."/>
            <person name="Jiang W."/>
            <person name="Fu Q."/>
            <person name="Fu X."/>
            <person name="Miao Y."/>
            <person name="Liu J."/>
            <person name="Yu Q."/>
            <person name="Li R."/>
            <person name="Liao H."/>
            <person name="Li X."/>
            <person name="Kong Y."/>
            <person name="Jiang Z."/>
            <person name="Chourrout D."/>
            <person name="Li R."/>
            <person name="Bao Z."/>
        </authorList>
    </citation>
    <scope>NUCLEOTIDE SEQUENCE [LARGE SCALE GENOMIC DNA]</scope>
    <source>
        <strain evidence="1 2">PY_sf001</strain>
    </source>
</reference>